<proteinExistence type="predicted"/>
<organism evidence="1 2">
    <name type="scientific">Vibrio splendidus 12E03</name>
    <dbReference type="NCBI Taxonomy" id="1191305"/>
    <lineage>
        <taxon>Bacteria</taxon>
        <taxon>Pseudomonadati</taxon>
        <taxon>Pseudomonadota</taxon>
        <taxon>Gammaproteobacteria</taxon>
        <taxon>Vibrionales</taxon>
        <taxon>Vibrionaceae</taxon>
        <taxon>Vibrio</taxon>
    </lineage>
</organism>
<sequence length="67" mass="7581">MEITMNELLTCAMEQKQRTTVTSLFARNGFKIAATDFDDVTFERESVLVNVRFDSSSNVESISVLNE</sequence>
<dbReference type="AlphaFoldDB" id="A0A1E5FBM0"/>
<comment type="caution">
    <text evidence="1">The sequence shown here is derived from an EMBL/GenBank/DDBJ whole genome shotgun (WGS) entry which is preliminary data.</text>
</comment>
<gene>
    <name evidence="1" type="ORF">A142_01460</name>
</gene>
<dbReference type="OrthoDB" id="5878860at2"/>
<accession>A0A1E5FBM0</accession>
<protein>
    <submittedName>
        <fullName evidence="1">Uncharacterized protein</fullName>
    </submittedName>
</protein>
<evidence type="ECO:0000313" key="1">
    <source>
        <dbReference type="EMBL" id="OEF85905.1"/>
    </source>
</evidence>
<reference evidence="1 2" key="1">
    <citation type="journal article" date="2012" name="Science">
        <title>Ecological populations of bacteria act as socially cohesive units of antibiotic production and resistance.</title>
        <authorList>
            <person name="Cordero O.X."/>
            <person name="Wildschutte H."/>
            <person name="Kirkup B."/>
            <person name="Proehl S."/>
            <person name="Ngo L."/>
            <person name="Hussain F."/>
            <person name="Le Roux F."/>
            <person name="Mincer T."/>
            <person name="Polz M.F."/>
        </authorList>
    </citation>
    <scope>NUCLEOTIDE SEQUENCE [LARGE SCALE GENOMIC DNA]</scope>
    <source>
        <strain evidence="1 2">12E03</strain>
    </source>
</reference>
<dbReference type="Proteomes" id="UP000094802">
    <property type="component" value="Unassembled WGS sequence"/>
</dbReference>
<dbReference type="EMBL" id="AJZD02000331">
    <property type="protein sequence ID" value="OEF85905.1"/>
    <property type="molecule type" value="Genomic_DNA"/>
</dbReference>
<name>A0A1E5FBM0_VIBSP</name>
<evidence type="ECO:0000313" key="2">
    <source>
        <dbReference type="Proteomes" id="UP000094802"/>
    </source>
</evidence>